<dbReference type="SUPFAM" id="SSF48403">
    <property type="entry name" value="Ankyrin repeat"/>
    <property type="match status" value="1"/>
</dbReference>
<dbReference type="EMBL" id="PUHQ01000050">
    <property type="protein sequence ID" value="KAG0659795.1"/>
    <property type="molecule type" value="Genomic_DNA"/>
</dbReference>
<dbReference type="PANTHER" id="PTHR24189">
    <property type="entry name" value="MYOTROPHIN"/>
    <property type="match status" value="1"/>
</dbReference>
<keyword evidence="2 3" id="KW-0040">ANK repeat</keyword>
<dbReference type="OrthoDB" id="366390at2759"/>
<accession>A0A9P6VYU2</accession>
<dbReference type="Gene3D" id="1.25.40.20">
    <property type="entry name" value="Ankyrin repeat-containing domain"/>
    <property type="match status" value="1"/>
</dbReference>
<comment type="caution">
    <text evidence="4">The sequence shown here is derived from an EMBL/GenBank/DDBJ whole genome shotgun (WGS) entry which is preliminary data.</text>
</comment>
<feature type="repeat" description="ANK" evidence="3">
    <location>
        <begin position="51"/>
        <end position="83"/>
    </location>
</feature>
<gene>
    <name evidence="4" type="ORF">C6P46_004998</name>
</gene>
<dbReference type="InterPro" id="IPR050745">
    <property type="entry name" value="Multifunctional_regulatory"/>
</dbReference>
<sequence>MSTEEQQEPQQLSEEAIEYARQFFDAARRGDVAFMEEPLKAGLPANLTNSSGDTLIMLAAYHGHPEAVSLLLKHGADPNRLNDRGQSPLSGAVYKNEEAVRLNVIEALLAGGANPFLGNPNAWVSAKMFGQKKWEERFEQTRKLDGDQQQNSTMAA</sequence>
<name>A0A9P6VYU2_RHOMI</name>
<evidence type="ECO:0000256" key="3">
    <source>
        <dbReference type="PROSITE-ProRule" id="PRU00023"/>
    </source>
</evidence>
<evidence type="ECO:0000313" key="5">
    <source>
        <dbReference type="Proteomes" id="UP000777482"/>
    </source>
</evidence>
<dbReference type="AlphaFoldDB" id="A0A9P6VYU2"/>
<organism evidence="4 5">
    <name type="scientific">Rhodotorula mucilaginosa</name>
    <name type="common">Yeast</name>
    <name type="synonym">Rhodotorula rubra</name>
    <dbReference type="NCBI Taxonomy" id="5537"/>
    <lineage>
        <taxon>Eukaryota</taxon>
        <taxon>Fungi</taxon>
        <taxon>Dikarya</taxon>
        <taxon>Basidiomycota</taxon>
        <taxon>Pucciniomycotina</taxon>
        <taxon>Microbotryomycetes</taxon>
        <taxon>Sporidiobolales</taxon>
        <taxon>Sporidiobolaceae</taxon>
        <taxon>Rhodotorula</taxon>
    </lineage>
</organism>
<keyword evidence="5" id="KW-1185">Reference proteome</keyword>
<keyword evidence="1" id="KW-0677">Repeat</keyword>
<dbReference type="PROSITE" id="PS50088">
    <property type="entry name" value="ANK_REPEAT"/>
    <property type="match status" value="1"/>
</dbReference>
<dbReference type="PANTHER" id="PTHR24189:SF50">
    <property type="entry name" value="ANKYRIN REPEAT AND SOCS BOX PROTEIN 2"/>
    <property type="match status" value="1"/>
</dbReference>
<proteinExistence type="predicted"/>
<dbReference type="SMART" id="SM00248">
    <property type="entry name" value="ANK"/>
    <property type="match status" value="2"/>
</dbReference>
<dbReference type="InterPro" id="IPR036770">
    <property type="entry name" value="Ankyrin_rpt-contain_sf"/>
</dbReference>
<dbReference type="PROSITE" id="PS50297">
    <property type="entry name" value="ANK_REP_REGION"/>
    <property type="match status" value="1"/>
</dbReference>
<dbReference type="InterPro" id="IPR002110">
    <property type="entry name" value="Ankyrin_rpt"/>
</dbReference>
<dbReference type="Pfam" id="PF12796">
    <property type="entry name" value="Ank_2"/>
    <property type="match status" value="1"/>
</dbReference>
<reference evidence="4 5" key="1">
    <citation type="submission" date="2020-11" db="EMBL/GenBank/DDBJ databases">
        <title>Kefir isolates.</title>
        <authorList>
            <person name="Marcisauskas S."/>
            <person name="Kim Y."/>
            <person name="Blasche S."/>
        </authorList>
    </citation>
    <scope>NUCLEOTIDE SEQUENCE [LARGE SCALE GENOMIC DNA]</scope>
    <source>
        <strain evidence="4 5">KR</strain>
    </source>
</reference>
<dbReference type="Proteomes" id="UP000777482">
    <property type="component" value="Unassembled WGS sequence"/>
</dbReference>
<evidence type="ECO:0000256" key="2">
    <source>
        <dbReference type="ARBA" id="ARBA00023043"/>
    </source>
</evidence>
<evidence type="ECO:0000256" key="1">
    <source>
        <dbReference type="ARBA" id="ARBA00022737"/>
    </source>
</evidence>
<evidence type="ECO:0008006" key="6">
    <source>
        <dbReference type="Google" id="ProtNLM"/>
    </source>
</evidence>
<evidence type="ECO:0000313" key="4">
    <source>
        <dbReference type="EMBL" id="KAG0659795.1"/>
    </source>
</evidence>
<protein>
    <recommendedName>
        <fullName evidence="6">Ankyrin</fullName>
    </recommendedName>
</protein>